<name>A0AAV3YTQ1_9GAST</name>
<feature type="region of interest" description="Disordered" evidence="1">
    <location>
        <begin position="545"/>
        <end position="613"/>
    </location>
</feature>
<feature type="compositionally biased region" description="Polar residues" evidence="1">
    <location>
        <begin position="1623"/>
        <end position="1636"/>
    </location>
</feature>
<feature type="compositionally biased region" description="Basic and acidic residues" evidence="1">
    <location>
        <begin position="402"/>
        <end position="414"/>
    </location>
</feature>
<feature type="compositionally biased region" description="Basic and acidic residues" evidence="1">
    <location>
        <begin position="589"/>
        <end position="600"/>
    </location>
</feature>
<organism evidence="2 3">
    <name type="scientific">Plakobranchus ocellatus</name>
    <dbReference type="NCBI Taxonomy" id="259542"/>
    <lineage>
        <taxon>Eukaryota</taxon>
        <taxon>Metazoa</taxon>
        <taxon>Spiralia</taxon>
        <taxon>Lophotrochozoa</taxon>
        <taxon>Mollusca</taxon>
        <taxon>Gastropoda</taxon>
        <taxon>Heterobranchia</taxon>
        <taxon>Euthyneura</taxon>
        <taxon>Panpulmonata</taxon>
        <taxon>Sacoglossa</taxon>
        <taxon>Placobranchoidea</taxon>
        <taxon>Plakobranchidae</taxon>
        <taxon>Plakobranchus</taxon>
    </lineage>
</organism>
<feature type="region of interest" description="Disordered" evidence="1">
    <location>
        <begin position="1359"/>
        <end position="1478"/>
    </location>
</feature>
<proteinExistence type="predicted"/>
<evidence type="ECO:0000256" key="1">
    <source>
        <dbReference type="SAM" id="MobiDB-lite"/>
    </source>
</evidence>
<dbReference type="Proteomes" id="UP000735302">
    <property type="component" value="Unassembled WGS sequence"/>
</dbReference>
<feature type="compositionally biased region" description="Polar residues" evidence="1">
    <location>
        <begin position="1379"/>
        <end position="1390"/>
    </location>
</feature>
<comment type="caution">
    <text evidence="2">The sequence shown here is derived from an EMBL/GenBank/DDBJ whole genome shotgun (WGS) entry which is preliminary data.</text>
</comment>
<feature type="compositionally biased region" description="Basic and acidic residues" evidence="1">
    <location>
        <begin position="1682"/>
        <end position="1704"/>
    </location>
</feature>
<feature type="region of interest" description="Disordered" evidence="1">
    <location>
        <begin position="1615"/>
        <end position="1748"/>
    </location>
</feature>
<feature type="region of interest" description="Disordered" evidence="1">
    <location>
        <begin position="72"/>
        <end position="94"/>
    </location>
</feature>
<dbReference type="EMBL" id="BLXT01001455">
    <property type="protein sequence ID" value="GFN85735.1"/>
    <property type="molecule type" value="Genomic_DNA"/>
</dbReference>
<evidence type="ECO:0000313" key="2">
    <source>
        <dbReference type="EMBL" id="GFN85735.1"/>
    </source>
</evidence>
<feature type="region of interest" description="Disordered" evidence="1">
    <location>
        <begin position="373"/>
        <end position="420"/>
    </location>
</feature>
<feature type="compositionally biased region" description="Polar residues" evidence="1">
    <location>
        <begin position="120"/>
        <end position="131"/>
    </location>
</feature>
<feature type="compositionally biased region" description="Basic and acidic residues" evidence="1">
    <location>
        <begin position="1650"/>
        <end position="1668"/>
    </location>
</feature>
<sequence length="1837" mass="202598">MTIVEVGRAAVKDRGPPYCFSMPPAGGGLMARDAMSIPPAGVLHGPADSWYPNDSDANDENMFRAQKLNHGVTPDAKENSGHTNVGKRNGSCTSDNNNIYISSDVLNRLCENVDASQGKFATTDSLPQPVSDNLRRKEASAIASSQENKKFEHGQRKEKEESIVGVNIAGNNAGHYLSEELLPIQYTSLPDGPKFSSTAAPLACVTCGEGIPSQPSGVCKQCMRRCKTSDAKNGTFDELIAYAQSFAKSVKKMLTIKGDPQTVNGRAEKTNYSGISIASEASKKLQRHQSEIARQKENSACIAGVDDKSPRKLLEVNSPALSVCGDEIDTMSVVDGDPPSKDLRGRVESQTSSVTITDCRPPFSRARAKAKTLLSSSRTKTLRSRAGRTRTDSVTSTLSSRVESRRSGVLESTHKSGRTQTFDCSDLHERKDSLCRSRLEVIQEGTPVDPPIHDEKLSDKAHKYAISRSATSPGTPGINKLQREKSNFGSSGPFVRTNTKLTLRANKAAALRKENNQRVTTLFHQQPAIDVSESSPIFRRKRIVGRQHDENKATSEPPASKNPSLNSDDTQTREIGDAFTTSVSSSSKQESKIVPERERPQQTSTEQTTSEIYCGNMTNSTSINIADHVPVENPALVAEQTENGSEIYEKNPYCDDLPHFSKGLENQLLKTAVSENASTLAVTPYFEKPVQKQANDSQTILRSTDEEMSMYTDVAVVKKTHQSNPDKSNSIQWYSLQGATSKSSTQLREVTRVRSSLSDIVTVRNGPMGLGSPHIRKHIKYSETDVDSGTIYHMSKRMASDLKVASQNELVSRSTSNFFEIGGDVSKSSSSTSGHSSAAPEALYTGGFFRDAFDDNEKKEINKSSSVASEHAYFEYEGNSKQEPLEFDLYTGNVFSPSANNLALSGLNDNWKNKSTNNSNRLPSYRCRSRITIAYMNNRRVLNCSNNSNSFVERNRSPSLEGFSPIVRHASSSSYSNYSEYRRPYVKPVVISLPGKIDFSKYDEVGMDATGFFFTSSSKYQTKFDPVYEGQDTGSRNSADSYSKSRHAIPEALSQDLYTPGDRNINGNNNSEVDVGLNCNNNSFGDFYTGEASGRWGASQENRPNQSSTSSGDFTSLPSPKYAPGSFYENAYPEPQPTPPQAQPQRSFFSMFTGYGEPPSSEMQYSPEYAGSFSHGSAMSGRSRSPGSTIYEGYGRPGENYGDVRSGSASPKRQSYDQDGYFDYHSPSSNVDGLDHLDLDRSPVPPVPKIKRVGAIICRENVANKDDYAEDVNRDLMEDPWIPISYRLATEQVKEMGGGRCSKELLKTTEARCDSQLLEASPFAQGHMLEAMGRKAAGWNLKQNTDSLKEDISMKWRDASEKNNRVQQQQQVKNKRNFSENAPSRSSSSYVWRPTDHIPAKARGNRTHVKSEPKGPTLLDKEGANKNNSRPSDPAMGASDASDSRQKMSVSLREQSLKSERNSHPHAREGEVLPSTQAAGAKLIEEQKTPRANRERKRARYPSKAVIQYPKLKLRPAAPPPPPPSEPKLITTVMRGKDTLLISISKEPDLGLMQSDAIDFSKNPFETTRKLSHKESLEREVEAAMAAHQLEPRKLSCFNPPKWVLLEDEVKSWMNPKKEYTDSPGQQEQASTPSNGESDEKNQGIPFPDPDSRKDAGADSVTERRSEAGMDASEQGDETEEGENRPVREASLKDMEEVSVKELPEDANEEQGADEAFLPTSKDAEEGSNASKESIKVDEPDTTEKPIVPIKTFSDAKEDAKAHELINKYLCTPEQSQAVPSKSDKCKETWPPFTPAVDESNRATYLMLSQQLKDAQGLMDMPVRRREKRLWHSPSSL</sequence>
<feature type="compositionally biased region" description="Polar residues" evidence="1">
    <location>
        <begin position="1174"/>
        <end position="1188"/>
    </location>
</feature>
<keyword evidence="3" id="KW-1185">Reference proteome</keyword>
<feature type="region of interest" description="Disordered" evidence="1">
    <location>
        <begin position="1092"/>
        <end position="1236"/>
    </location>
</feature>
<feature type="compositionally biased region" description="Basic and acidic residues" evidence="1">
    <location>
        <begin position="338"/>
        <end position="347"/>
    </location>
</feature>
<feature type="region of interest" description="Disordered" evidence="1">
    <location>
        <begin position="468"/>
        <end position="495"/>
    </location>
</feature>
<feature type="compositionally biased region" description="Polar residues" evidence="1">
    <location>
        <begin position="392"/>
        <end position="401"/>
    </location>
</feature>
<feature type="compositionally biased region" description="Basic and acidic residues" evidence="1">
    <location>
        <begin position="147"/>
        <end position="158"/>
    </location>
</feature>
<feature type="region of interest" description="Disordered" evidence="1">
    <location>
        <begin position="120"/>
        <end position="158"/>
    </location>
</feature>
<reference evidence="2 3" key="1">
    <citation type="journal article" date="2021" name="Elife">
        <title>Chloroplast acquisition without the gene transfer in kleptoplastic sea slugs, Plakobranchus ocellatus.</title>
        <authorList>
            <person name="Maeda T."/>
            <person name="Takahashi S."/>
            <person name="Yoshida T."/>
            <person name="Shimamura S."/>
            <person name="Takaki Y."/>
            <person name="Nagai Y."/>
            <person name="Toyoda A."/>
            <person name="Suzuki Y."/>
            <person name="Arimoto A."/>
            <person name="Ishii H."/>
            <person name="Satoh N."/>
            <person name="Nishiyama T."/>
            <person name="Hasebe M."/>
            <person name="Maruyama T."/>
            <person name="Minagawa J."/>
            <person name="Obokata J."/>
            <person name="Shigenobu S."/>
        </authorList>
    </citation>
    <scope>NUCLEOTIDE SEQUENCE [LARGE SCALE GENOMIC DNA]</scope>
</reference>
<feature type="compositionally biased region" description="Low complexity" evidence="1">
    <location>
        <begin position="601"/>
        <end position="611"/>
    </location>
</feature>
<feature type="compositionally biased region" description="Basic and acidic residues" evidence="1">
    <location>
        <begin position="1409"/>
        <end position="1424"/>
    </location>
</feature>
<gene>
    <name evidence="2" type="ORF">PoB_001224100</name>
</gene>
<feature type="region of interest" description="Disordered" evidence="1">
    <location>
        <begin position="332"/>
        <end position="355"/>
    </location>
</feature>
<protein>
    <submittedName>
        <fullName evidence="2">Uncharacterized protein</fullName>
    </submittedName>
</protein>
<feature type="compositionally biased region" description="Basic and acidic residues" evidence="1">
    <location>
        <begin position="1455"/>
        <end position="1471"/>
    </location>
</feature>
<evidence type="ECO:0000313" key="3">
    <source>
        <dbReference type="Proteomes" id="UP000735302"/>
    </source>
</evidence>
<feature type="compositionally biased region" description="Basic and acidic residues" evidence="1">
    <location>
        <begin position="1733"/>
        <end position="1744"/>
    </location>
</feature>
<accession>A0AAV3YTQ1</accession>
<feature type="compositionally biased region" description="Polar residues" evidence="1">
    <location>
        <begin position="1099"/>
        <end position="1118"/>
    </location>
</feature>